<evidence type="ECO:0000313" key="2">
    <source>
        <dbReference type="WBParaSite" id="PS1159_v2.g14484.t1"/>
    </source>
</evidence>
<accession>A0AC35F6R7</accession>
<protein>
    <submittedName>
        <fullName evidence="2">Uncharacterized protein</fullName>
    </submittedName>
</protein>
<name>A0AC35F6R7_9BILA</name>
<proteinExistence type="predicted"/>
<dbReference type="Proteomes" id="UP000887580">
    <property type="component" value="Unplaced"/>
</dbReference>
<reference evidence="2" key="1">
    <citation type="submission" date="2022-11" db="UniProtKB">
        <authorList>
            <consortium name="WormBaseParasite"/>
        </authorList>
    </citation>
    <scope>IDENTIFICATION</scope>
</reference>
<organism evidence="1 2">
    <name type="scientific">Panagrolaimus sp. PS1159</name>
    <dbReference type="NCBI Taxonomy" id="55785"/>
    <lineage>
        <taxon>Eukaryota</taxon>
        <taxon>Metazoa</taxon>
        <taxon>Ecdysozoa</taxon>
        <taxon>Nematoda</taxon>
        <taxon>Chromadorea</taxon>
        <taxon>Rhabditida</taxon>
        <taxon>Tylenchina</taxon>
        <taxon>Panagrolaimomorpha</taxon>
        <taxon>Panagrolaimoidea</taxon>
        <taxon>Panagrolaimidae</taxon>
        <taxon>Panagrolaimus</taxon>
    </lineage>
</organism>
<dbReference type="WBParaSite" id="PS1159_v2.g14484.t1">
    <property type="protein sequence ID" value="PS1159_v2.g14484.t1"/>
    <property type="gene ID" value="PS1159_v2.g14484"/>
</dbReference>
<sequence>MFLGTDNVNLSRGTLTRGAVSRGGASFGAPVSQNNGRGGFASGGQQGSIFDHPTNSFSRGAPSRGSFSRGMSNVTSFNNNPFNQTR</sequence>
<evidence type="ECO:0000313" key="1">
    <source>
        <dbReference type="Proteomes" id="UP000887580"/>
    </source>
</evidence>